<reference evidence="1 2" key="1">
    <citation type="journal article" date="2018" name="Sci. Rep.">
        <title>Genomic signatures of local adaptation to the degree of environmental predictability in rotifers.</title>
        <authorList>
            <person name="Franch-Gras L."/>
            <person name="Hahn C."/>
            <person name="Garcia-Roger E.M."/>
            <person name="Carmona M.J."/>
            <person name="Serra M."/>
            <person name="Gomez A."/>
        </authorList>
    </citation>
    <scope>NUCLEOTIDE SEQUENCE [LARGE SCALE GENOMIC DNA]</scope>
    <source>
        <strain evidence="1">HYR1</strain>
    </source>
</reference>
<proteinExistence type="predicted"/>
<evidence type="ECO:0000313" key="1">
    <source>
        <dbReference type="EMBL" id="RNA18849.1"/>
    </source>
</evidence>
<keyword evidence="2" id="KW-1185">Reference proteome</keyword>
<sequence>MILSILKQNKNRELQNTFFKNFIVQEKKEEILRVLIEFNFRSIIKLNSEFFQNLMSFWIKYLSFIKIKYRSLKKK</sequence>
<dbReference type="EMBL" id="REGN01004166">
    <property type="protein sequence ID" value="RNA18849.1"/>
    <property type="molecule type" value="Genomic_DNA"/>
</dbReference>
<dbReference type="Proteomes" id="UP000276133">
    <property type="component" value="Unassembled WGS sequence"/>
</dbReference>
<protein>
    <submittedName>
        <fullName evidence="1">Uncharacterized protein</fullName>
    </submittedName>
</protein>
<gene>
    <name evidence="1" type="ORF">BpHYR1_023920</name>
</gene>
<dbReference type="AlphaFoldDB" id="A0A3M7R5W8"/>
<evidence type="ECO:0000313" key="2">
    <source>
        <dbReference type="Proteomes" id="UP000276133"/>
    </source>
</evidence>
<name>A0A3M7R5W8_BRAPC</name>
<organism evidence="1 2">
    <name type="scientific">Brachionus plicatilis</name>
    <name type="common">Marine rotifer</name>
    <name type="synonym">Brachionus muelleri</name>
    <dbReference type="NCBI Taxonomy" id="10195"/>
    <lineage>
        <taxon>Eukaryota</taxon>
        <taxon>Metazoa</taxon>
        <taxon>Spiralia</taxon>
        <taxon>Gnathifera</taxon>
        <taxon>Rotifera</taxon>
        <taxon>Eurotatoria</taxon>
        <taxon>Monogononta</taxon>
        <taxon>Pseudotrocha</taxon>
        <taxon>Ploima</taxon>
        <taxon>Brachionidae</taxon>
        <taxon>Brachionus</taxon>
    </lineage>
</organism>
<accession>A0A3M7R5W8</accession>
<comment type="caution">
    <text evidence="1">The sequence shown here is derived from an EMBL/GenBank/DDBJ whole genome shotgun (WGS) entry which is preliminary data.</text>
</comment>